<dbReference type="RefSeq" id="WP_163815153.1">
    <property type="nucleotide sequence ID" value="NZ_JAAGOB010000001.1"/>
</dbReference>
<keyword evidence="3" id="KW-1185">Reference proteome</keyword>
<reference evidence="2 3" key="1">
    <citation type="submission" date="2020-02" db="EMBL/GenBank/DDBJ databases">
        <authorList>
            <person name="Li X.-J."/>
            <person name="Feng X.-M."/>
        </authorList>
    </citation>
    <scope>NUCLEOTIDE SEQUENCE [LARGE SCALE GENOMIC DNA]</scope>
    <source>
        <strain evidence="2 3">CGMCC 4.7225</strain>
    </source>
</reference>
<dbReference type="EMBL" id="JAAGOB010000001">
    <property type="protein sequence ID" value="NED93870.1"/>
    <property type="molecule type" value="Genomic_DNA"/>
</dbReference>
<evidence type="ECO:0000256" key="1">
    <source>
        <dbReference type="SAM" id="MobiDB-lite"/>
    </source>
</evidence>
<feature type="region of interest" description="Disordered" evidence="1">
    <location>
        <begin position="144"/>
        <end position="177"/>
    </location>
</feature>
<comment type="caution">
    <text evidence="2">The sequence shown here is derived from an EMBL/GenBank/DDBJ whole genome shotgun (WGS) entry which is preliminary data.</text>
</comment>
<gene>
    <name evidence="2" type="ORF">G1H11_00890</name>
</gene>
<organism evidence="2 3">
    <name type="scientific">Phytoactinopolyspora alkaliphila</name>
    <dbReference type="NCBI Taxonomy" id="1783498"/>
    <lineage>
        <taxon>Bacteria</taxon>
        <taxon>Bacillati</taxon>
        <taxon>Actinomycetota</taxon>
        <taxon>Actinomycetes</taxon>
        <taxon>Jiangellales</taxon>
        <taxon>Jiangellaceae</taxon>
        <taxon>Phytoactinopolyspora</taxon>
    </lineage>
</organism>
<dbReference type="AlphaFoldDB" id="A0A6N9YG10"/>
<protein>
    <submittedName>
        <fullName evidence="2">Uncharacterized protein</fullName>
    </submittedName>
</protein>
<evidence type="ECO:0000313" key="3">
    <source>
        <dbReference type="Proteomes" id="UP000469185"/>
    </source>
</evidence>
<accession>A0A6N9YG10</accession>
<proteinExistence type="predicted"/>
<sequence>MTWSGDGGWEEWTIASAADGALATLEFSGSSFGATHGYGYGSNAAWSARMPMSTIAAADHWQFEHSYRLWKTTATNQPPFIDSGDGSPFWVRDWSVCSGGSCLGARTTGGGGPGTDYYVSPARSPIGHRRDTMWSWRLANADGRASTATPGTRTSSPCCRSSTTMAASMGGWASRRR</sequence>
<feature type="compositionally biased region" description="Low complexity" evidence="1">
    <location>
        <begin position="152"/>
        <end position="164"/>
    </location>
</feature>
<evidence type="ECO:0000313" key="2">
    <source>
        <dbReference type="EMBL" id="NED93870.1"/>
    </source>
</evidence>
<name>A0A6N9YG10_9ACTN</name>
<dbReference type="Proteomes" id="UP000469185">
    <property type="component" value="Unassembled WGS sequence"/>
</dbReference>